<accession>A0AC34F7T6</accession>
<evidence type="ECO:0000313" key="2">
    <source>
        <dbReference type="WBParaSite" id="ES5_v2.g13014.t1"/>
    </source>
</evidence>
<protein>
    <submittedName>
        <fullName evidence="2">Uncharacterized protein</fullName>
    </submittedName>
</protein>
<evidence type="ECO:0000313" key="1">
    <source>
        <dbReference type="Proteomes" id="UP000887579"/>
    </source>
</evidence>
<dbReference type="Proteomes" id="UP000887579">
    <property type="component" value="Unplaced"/>
</dbReference>
<sequence>MGTSSRLSSSPTTITTSAQAQPVQSPFPFNQLPGATLAQINSQDGKIAALAAIVRFAQNQGYFIYQHVEKSLSKKAITLDCTDAVNGKFKIDTIDDKLPDRRLERIYIQVHHNAPQRLIVEHLVDHLAETTLGRTNLELKKNVTIDIFDSDADWGLRDNAGFIVTDRLQLHQISVDSDEMLKMLKPAKDVTITALKLTNEKDIDDILHFDKTLSNHNRASFLKYLYSQTIVYIARRENDEGAVVVVGYIVSSKADHHVLALYADSQQIADALMAHQMIQSRAKKAIFCAPRSQWRKLSTLISLKSRAIYRRHTRHVPPNIKWDRIFAFNAGLNLF</sequence>
<organism evidence="1 2">
    <name type="scientific">Panagrolaimus sp. ES5</name>
    <dbReference type="NCBI Taxonomy" id="591445"/>
    <lineage>
        <taxon>Eukaryota</taxon>
        <taxon>Metazoa</taxon>
        <taxon>Ecdysozoa</taxon>
        <taxon>Nematoda</taxon>
        <taxon>Chromadorea</taxon>
        <taxon>Rhabditida</taxon>
        <taxon>Tylenchina</taxon>
        <taxon>Panagrolaimomorpha</taxon>
        <taxon>Panagrolaimoidea</taxon>
        <taxon>Panagrolaimidae</taxon>
        <taxon>Panagrolaimus</taxon>
    </lineage>
</organism>
<dbReference type="WBParaSite" id="ES5_v2.g13014.t1">
    <property type="protein sequence ID" value="ES5_v2.g13014.t1"/>
    <property type="gene ID" value="ES5_v2.g13014"/>
</dbReference>
<proteinExistence type="predicted"/>
<name>A0AC34F7T6_9BILA</name>
<reference evidence="2" key="1">
    <citation type="submission" date="2022-11" db="UniProtKB">
        <authorList>
            <consortium name="WormBaseParasite"/>
        </authorList>
    </citation>
    <scope>IDENTIFICATION</scope>
</reference>